<evidence type="ECO:0000313" key="2">
    <source>
        <dbReference type="EMBL" id="MDM1697331.1"/>
    </source>
</evidence>
<evidence type="ECO:0000313" key="3">
    <source>
        <dbReference type="Proteomes" id="UP001173465"/>
    </source>
</evidence>
<dbReference type="GO" id="GO:0016747">
    <property type="term" value="F:acyltransferase activity, transferring groups other than amino-acyl groups"/>
    <property type="evidence" value="ECO:0007669"/>
    <property type="project" value="InterPro"/>
</dbReference>
<reference evidence="2" key="1">
    <citation type="submission" date="2020-06" db="EMBL/GenBank/DDBJ databases">
        <authorList>
            <person name="Dong N."/>
        </authorList>
    </citation>
    <scope>NUCLEOTIDE SEQUENCE</scope>
    <source>
        <strain evidence="2">DF46-2-2</strain>
    </source>
</reference>
<name>A0AAW7DXA3_9GAMM</name>
<dbReference type="Pfam" id="PF13302">
    <property type="entry name" value="Acetyltransf_3"/>
    <property type="match status" value="1"/>
</dbReference>
<dbReference type="InterPro" id="IPR000182">
    <property type="entry name" value="GNAT_dom"/>
</dbReference>
<dbReference type="InterPro" id="IPR051531">
    <property type="entry name" value="N-acetyltransferase"/>
</dbReference>
<dbReference type="SUPFAM" id="SSF55729">
    <property type="entry name" value="Acyl-CoA N-acyltransferases (Nat)"/>
    <property type="match status" value="1"/>
</dbReference>
<protein>
    <submittedName>
        <fullName evidence="2">GNAT family N-acetyltransferase</fullName>
    </submittedName>
</protein>
<dbReference type="PANTHER" id="PTHR43792">
    <property type="entry name" value="GNAT FAMILY, PUTATIVE (AFU_ORTHOLOGUE AFUA_3G00765)-RELATED-RELATED"/>
    <property type="match status" value="1"/>
</dbReference>
<accession>A0AAW7DXA3</accession>
<dbReference type="EMBL" id="JACANB010000016">
    <property type="protein sequence ID" value="MDM1697331.1"/>
    <property type="molecule type" value="Genomic_DNA"/>
</dbReference>
<dbReference type="RefSeq" id="WP_077884331.1">
    <property type="nucleotide sequence ID" value="NZ_JACANB010000016.1"/>
</dbReference>
<evidence type="ECO:0000259" key="1">
    <source>
        <dbReference type="PROSITE" id="PS51186"/>
    </source>
</evidence>
<feature type="domain" description="N-acetyltransferase" evidence="1">
    <location>
        <begin position="1"/>
        <end position="73"/>
    </location>
</feature>
<reference evidence="2" key="2">
    <citation type="journal article" date="2022" name="Sci. Total Environ.">
        <title>Prevalence, transmission, and molecular epidemiology of tet(X)-positive bacteria among humans, animals, and environmental niches in China: An epidemiological, and genomic-based study.</title>
        <authorList>
            <person name="Dong N."/>
            <person name="Zeng Y."/>
            <person name="Cai C."/>
            <person name="Sun C."/>
            <person name="Lu J."/>
            <person name="Liu C."/>
            <person name="Zhou H."/>
            <person name="Sun Q."/>
            <person name="Shu L."/>
            <person name="Wang H."/>
            <person name="Wang Y."/>
            <person name="Wang S."/>
            <person name="Wu C."/>
            <person name="Chan E.W."/>
            <person name="Chen G."/>
            <person name="Shen Z."/>
            <person name="Chen S."/>
            <person name="Zhang R."/>
        </authorList>
    </citation>
    <scope>NUCLEOTIDE SEQUENCE</scope>
    <source>
        <strain evidence="2">DF46-2-2</strain>
    </source>
</reference>
<dbReference type="Proteomes" id="UP001173465">
    <property type="component" value="Unassembled WGS sequence"/>
</dbReference>
<dbReference type="Gene3D" id="3.40.630.30">
    <property type="match status" value="1"/>
</dbReference>
<dbReference type="InterPro" id="IPR016181">
    <property type="entry name" value="Acyl_CoA_acyltransferase"/>
</dbReference>
<proteinExistence type="predicted"/>
<organism evidence="2 3">
    <name type="scientific">Thiopseudomonas alkaliphila</name>
    <dbReference type="NCBI Taxonomy" id="1697053"/>
    <lineage>
        <taxon>Bacteria</taxon>
        <taxon>Pseudomonadati</taxon>
        <taxon>Pseudomonadota</taxon>
        <taxon>Gammaproteobacteria</taxon>
        <taxon>Pseudomonadales</taxon>
        <taxon>Pseudomonadaceae</taxon>
        <taxon>Thiopseudomonas</taxon>
    </lineage>
</organism>
<sequence>MEYWLDQHKTGKGYATAALRALIGHAKNALTASDLYAGVTHGNARSVALLARAGFSPVADFEKYTRYHLPLIS</sequence>
<gene>
    <name evidence="2" type="ORF">HX099_11790</name>
</gene>
<comment type="caution">
    <text evidence="2">The sequence shown here is derived from an EMBL/GenBank/DDBJ whole genome shotgun (WGS) entry which is preliminary data.</text>
</comment>
<dbReference type="AlphaFoldDB" id="A0AAW7DXA3"/>
<dbReference type="PROSITE" id="PS51186">
    <property type="entry name" value="GNAT"/>
    <property type="match status" value="1"/>
</dbReference>